<keyword evidence="3" id="KW-0812">Transmembrane</keyword>
<dbReference type="AlphaFoldDB" id="A0AAD4HBB0"/>
<feature type="region of interest" description="Disordered" evidence="2">
    <location>
        <begin position="731"/>
        <end position="766"/>
    </location>
</feature>
<sequence length="888" mass="94932">MAQPAPPIFPNPTTTPAPVKPPITTLPIAPPKTTVLPISTTTHTKKPPASTTPTPPPVASDPINKDGGAGGMSGGAVAGLVIGILLVLVCSVVGGFMLLKKRRKRMMGRGRYNGYPDTSTSRSRDLKQHDDDDDASESKRQGSGRLWGLVTGMLSKTNKDPASLGGSTTQPSAAAETAAAAVVGPTPPPMQQIQHSHSMRAAGPAPPVPAPNWGTASSPRPPSTLMSNVVTPATPVVGPNYGVNNNGIGSNYPSPGNNINVNSHTLISQPLYLTPTPQDQQLTWKEQQQLQQQQLQQQQPNQQQLQPLQQQQFQHQQQHQQQLQQQLQQQQQQQLQQQQLQQQQQQLQQQHFQQQQQQYQHNQQQQQQQRQLQHMPVQGYGAVVPQAQPSIIVPQQHQSYQQQHPPVQIQHLPRSMALPAAPTPAAQPYYYQPGTGLVSVPLSLPPPEPYTPQPFQPVQAVTVTPSVPHAANNTHYPTSLVSVSHVPPPPTPTQQQPAQQHVQQQQQQQQQQVAYQPPPSLTTQASSLTTAALAAAATPRPVTPESGSIYLPGDSSRLLLSQGLYKIVPDAEDEEEAARAADASTSLAGPTPVLSMDLNLGGDFLSSVLNYSKHPGPSNNTFNSLSPRSTSIVSAEANGGAGESEVQGQVVRHQPGYHDRHAGQKDRPKNQPRFLVDKEEYVAEGHGQNGVLATTTSASTTNGEPVIVGSDIVFEPLPSVKAARARNSLHGGLDSTGSSSSSLLNNNPNNDNQASANGGVKPKGVSSLARAPTLGAFLPTMGTEEYLERTDDKEEYSVRLHGARESSMSPTPTTNVIHPARLGELSKEAQGGIVDISSPIIPNTIVPSSDVDSISTATVTAETVIVPPRSSTPVSPPPLRLSTKPRFT</sequence>
<feature type="region of interest" description="Disordered" evidence="2">
    <location>
        <begin position="617"/>
        <end position="647"/>
    </location>
</feature>
<feature type="transmembrane region" description="Helical" evidence="3">
    <location>
        <begin position="76"/>
        <end position="99"/>
    </location>
</feature>
<gene>
    <name evidence="4" type="ORF">BGZ95_009749</name>
</gene>
<feature type="region of interest" description="Disordered" evidence="2">
    <location>
        <begin position="469"/>
        <end position="523"/>
    </location>
</feature>
<feature type="region of interest" description="Disordered" evidence="2">
    <location>
        <begin position="1"/>
        <end position="67"/>
    </location>
</feature>
<feature type="compositionally biased region" description="Pro residues" evidence="2">
    <location>
        <begin position="1"/>
        <end position="21"/>
    </location>
</feature>
<feature type="region of interest" description="Disordered" evidence="2">
    <location>
        <begin position="158"/>
        <end position="231"/>
    </location>
</feature>
<proteinExistence type="predicted"/>
<organism evidence="4 5">
    <name type="scientific">Linnemannia exigua</name>
    <dbReference type="NCBI Taxonomy" id="604196"/>
    <lineage>
        <taxon>Eukaryota</taxon>
        <taxon>Fungi</taxon>
        <taxon>Fungi incertae sedis</taxon>
        <taxon>Mucoromycota</taxon>
        <taxon>Mortierellomycotina</taxon>
        <taxon>Mortierellomycetes</taxon>
        <taxon>Mortierellales</taxon>
        <taxon>Mortierellaceae</taxon>
        <taxon>Linnemannia</taxon>
    </lineage>
</organism>
<keyword evidence="1" id="KW-0175">Coiled coil</keyword>
<feature type="compositionally biased region" description="Basic and acidic residues" evidence="2">
    <location>
        <begin position="122"/>
        <end position="140"/>
    </location>
</feature>
<evidence type="ECO:0000256" key="1">
    <source>
        <dbReference type="SAM" id="Coils"/>
    </source>
</evidence>
<keyword evidence="3" id="KW-1133">Transmembrane helix</keyword>
<keyword evidence="3" id="KW-0472">Membrane</keyword>
<feature type="compositionally biased region" description="Low complexity" evidence="2">
    <location>
        <begin position="731"/>
        <end position="758"/>
    </location>
</feature>
<reference evidence="4" key="1">
    <citation type="journal article" date="2020" name="Fungal Divers.">
        <title>Resolving the Mortierellaceae phylogeny through synthesis of multi-gene phylogenetics and phylogenomics.</title>
        <authorList>
            <person name="Vandepol N."/>
            <person name="Liber J."/>
            <person name="Desiro A."/>
            <person name="Na H."/>
            <person name="Kennedy M."/>
            <person name="Barry K."/>
            <person name="Grigoriev I.V."/>
            <person name="Miller A.N."/>
            <person name="O'Donnell K."/>
            <person name="Stajich J.E."/>
            <person name="Bonito G."/>
        </authorList>
    </citation>
    <scope>NUCLEOTIDE SEQUENCE</scope>
    <source>
        <strain evidence="4">NRRL 28262</strain>
    </source>
</reference>
<dbReference type="EMBL" id="JAAAIL010000006">
    <property type="protein sequence ID" value="KAG0281812.1"/>
    <property type="molecule type" value="Genomic_DNA"/>
</dbReference>
<feature type="compositionally biased region" description="Polar residues" evidence="2">
    <location>
        <begin position="469"/>
        <end position="482"/>
    </location>
</feature>
<accession>A0AAD4HBB0</accession>
<keyword evidence="5" id="KW-1185">Reference proteome</keyword>
<name>A0AAD4HBB0_9FUNG</name>
<protein>
    <submittedName>
        <fullName evidence="4">Uncharacterized protein</fullName>
    </submittedName>
</protein>
<evidence type="ECO:0000256" key="3">
    <source>
        <dbReference type="SAM" id="Phobius"/>
    </source>
</evidence>
<evidence type="ECO:0000313" key="4">
    <source>
        <dbReference type="EMBL" id="KAG0281812.1"/>
    </source>
</evidence>
<feature type="region of interest" description="Disordered" evidence="2">
    <location>
        <begin position="109"/>
        <end position="146"/>
    </location>
</feature>
<feature type="compositionally biased region" description="Low complexity" evidence="2">
    <location>
        <begin position="493"/>
        <end position="523"/>
    </location>
</feature>
<feature type="region of interest" description="Disordered" evidence="2">
    <location>
        <begin position="867"/>
        <end position="888"/>
    </location>
</feature>
<feature type="coiled-coil region" evidence="1">
    <location>
        <begin position="313"/>
        <end position="357"/>
    </location>
</feature>
<feature type="compositionally biased region" description="Polar residues" evidence="2">
    <location>
        <begin position="214"/>
        <end position="231"/>
    </location>
</feature>
<comment type="caution">
    <text evidence="4">The sequence shown here is derived from an EMBL/GenBank/DDBJ whole genome shotgun (WGS) entry which is preliminary data.</text>
</comment>
<feature type="compositionally biased region" description="Polar residues" evidence="2">
    <location>
        <begin position="617"/>
        <end position="633"/>
    </location>
</feature>
<evidence type="ECO:0000313" key="5">
    <source>
        <dbReference type="Proteomes" id="UP001194580"/>
    </source>
</evidence>
<dbReference type="Proteomes" id="UP001194580">
    <property type="component" value="Unassembled WGS sequence"/>
</dbReference>
<feature type="compositionally biased region" description="Low complexity" evidence="2">
    <location>
        <begin position="168"/>
        <end position="184"/>
    </location>
</feature>
<evidence type="ECO:0000256" key="2">
    <source>
        <dbReference type="SAM" id="MobiDB-lite"/>
    </source>
</evidence>